<protein>
    <submittedName>
        <fullName evidence="1">Uncharacterized protein</fullName>
    </submittedName>
</protein>
<reference evidence="1" key="1">
    <citation type="submission" date="2014-11" db="EMBL/GenBank/DDBJ databases">
        <authorList>
            <person name="Amaro Gonzalez C."/>
        </authorList>
    </citation>
    <scope>NUCLEOTIDE SEQUENCE</scope>
</reference>
<name>A0A0E9PTU9_ANGAN</name>
<dbReference type="EMBL" id="GBXM01100511">
    <property type="protein sequence ID" value="JAH08066.1"/>
    <property type="molecule type" value="Transcribed_RNA"/>
</dbReference>
<evidence type="ECO:0000313" key="1">
    <source>
        <dbReference type="EMBL" id="JAH08066.1"/>
    </source>
</evidence>
<accession>A0A0E9PTU9</accession>
<proteinExistence type="predicted"/>
<sequence length="53" mass="6118">MKATLPLSNKIDSSVIHHDIEIASYNCTLYQLELTPLSLFHFVIIHLNRILQL</sequence>
<reference evidence="1" key="2">
    <citation type="journal article" date="2015" name="Fish Shellfish Immunol.">
        <title>Early steps in the European eel (Anguilla anguilla)-Vibrio vulnificus interaction in the gills: Role of the RtxA13 toxin.</title>
        <authorList>
            <person name="Callol A."/>
            <person name="Pajuelo D."/>
            <person name="Ebbesson L."/>
            <person name="Teles M."/>
            <person name="MacKenzie S."/>
            <person name="Amaro C."/>
        </authorList>
    </citation>
    <scope>NUCLEOTIDE SEQUENCE</scope>
</reference>
<dbReference type="AlphaFoldDB" id="A0A0E9PTU9"/>
<organism evidence="1">
    <name type="scientific">Anguilla anguilla</name>
    <name type="common">European freshwater eel</name>
    <name type="synonym">Muraena anguilla</name>
    <dbReference type="NCBI Taxonomy" id="7936"/>
    <lineage>
        <taxon>Eukaryota</taxon>
        <taxon>Metazoa</taxon>
        <taxon>Chordata</taxon>
        <taxon>Craniata</taxon>
        <taxon>Vertebrata</taxon>
        <taxon>Euteleostomi</taxon>
        <taxon>Actinopterygii</taxon>
        <taxon>Neopterygii</taxon>
        <taxon>Teleostei</taxon>
        <taxon>Anguilliformes</taxon>
        <taxon>Anguillidae</taxon>
        <taxon>Anguilla</taxon>
    </lineage>
</organism>